<gene>
    <name evidence="3" type="ORF">H9812_05005</name>
</gene>
<dbReference type="Proteomes" id="UP000824044">
    <property type="component" value="Unassembled WGS sequence"/>
</dbReference>
<feature type="domain" description="Bacterial sugar transferase" evidence="2">
    <location>
        <begin position="38"/>
        <end position="196"/>
    </location>
</feature>
<protein>
    <submittedName>
        <fullName evidence="3">Sugar transferase</fullName>
    </submittedName>
</protein>
<evidence type="ECO:0000313" key="3">
    <source>
        <dbReference type="EMBL" id="HIZ24811.1"/>
    </source>
</evidence>
<keyword evidence="3" id="KW-0808">Transferase</keyword>
<dbReference type="PANTHER" id="PTHR30576">
    <property type="entry name" value="COLANIC BIOSYNTHESIS UDP-GLUCOSE LIPID CARRIER TRANSFERASE"/>
    <property type="match status" value="1"/>
</dbReference>
<name>A0A9D2IVJ7_9FIRM</name>
<dbReference type="AlphaFoldDB" id="A0A9D2IVJ7"/>
<dbReference type="EMBL" id="DXBS01000098">
    <property type="protein sequence ID" value="HIZ24811.1"/>
    <property type="molecule type" value="Genomic_DNA"/>
</dbReference>
<dbReference type="InterPro" id="IPR003362">
    <property type="entry name" value="Bact_transf"/>
</dbReference>
<dbReference type="GO" id="GO:0016780">
    <property type="term" value="F:phosphotransferase activity, for other substituted phosphate groups"/>
    <property type="evidence" value="ECO:0007669"/>
    <property type="project" value="TreeGrafter"/>
</dbReference>
<reference evidence="3" key="1">
    <citation type="journal article" date="2021" name="PeerJ">
        <title>Extensive microbial diversity within the chicken gut microbiome revealed by metagenomics and culture.</title>
        <authorList>
            <person name="Gilroy R."/>
            <person name="Ravi A."/>
            <person name="Getino M."/>
            <person name="Pursley I."/>
            <person name="Horton D.L."/>
            <person name="Alikhan N.F."/>
            <person name="Baker D."/>
            <person name="Gharbi K."/>
            <person name="Hall N."/>
            <person name="Watson M."/>
            <person name="Adriaenssens E.M."/>
            <person name="Foster-Nyarko E."/>
            <person name="Jarju S."/>
            <person name="Secka A."/>
            <person name="Antonio M."/>
            <person name="Oren A."/>
            <person name="Chaudhuri R.R."/>
            <person name="La Ragione R."/>
            <person name="Hildebrand F."/>
            <person name="Pallen M.J."/>
        </authorList>
    </citation>
    <scope>NUCLEOTIDE SEQUENCE</scope>
    <source>
        <strain evidence="3">CHK33-5263</strain>
    </source>
</reference>
<evidence type="ECO:0000256" key="1">
    <source>
        <dbReference type="ARBA" id="ARBA00006464"/>
    </source>
</evidence>
<evidence type="ECO:0000313" key="4">
    <source>
        <dbReference type="Proteomes" id="UP000824044"/>
    </source>
</evidence>
<comment type="caution">
    <text evidence="3">The sequence shown here is derived from an EMBL/GenBank/DDBJ whole genome shotgun (WGS) entry which is preliminary data.</text>
</comment>
<organism evidence="3 4">
    <name type="scientific">Candidatus Gallimonas intestinigallinarum</name>
    <dbReference type="NCBI Taxonomy" id="2838604"/>
    <lineage>
        <taxon>Bacteria</taxon>
        <taxon>Bacillati</taxon>
        <taxon>Bacillota</taxon>
        <taxon>Clostridia</taxon>
        <taxon>Candidatus Gallimonas</taxon>
    </lineage>
</organism>
<accession>A0A9D2IVJ7</accession>
<reference evidence="3" key="2">
    <citation type="submission" date="2021-04" db="EMBL/GenBank/DDBJ databases">
        <authorList>
            <person name="Gilroy R."/>
        </authorList>
    </citation>
    <scope>NUCLEOTIDE SEQUENCE</scope>
    <source>
        <strain evidence="3">CHK33-5263</strain>
    </source>
</reference>
<sequence length="202" mass="23426">MDAPKTKKAKRLVNKDGKILDCVLKPRKLEKGEKRPSKAPVYSSPRVGKGGKEFKFYKIRSMCPGAAEMKQQLIDAGLNEADPPVFKMKDDPRITPFGRFLRKTSLDELPQLFNIFKGDMSVVGPRPPLPREVAEYEEWQKHRLDVKGGLLCLWQIRHNRNALSFDEWVRLDLEYIEKRSFWLDLKIIFKGAYMVVFDRSGE</sequence>
<comment type="similarity">
    <text evidence="1">Belongs to the bacterial sugar transferase family.</text>
</comment>
<proteinExistence type="inferred from homology"/>
<dbReference type="PANTHER" id="PTHR30576:SF10">
    <property type="entry name" value="SLL5057 PROTEIN"/>
    <property type="match status" value="1"/>
</dbReference>
<evidence type="ECO:0000259" key="2">
    <source>
        <dbReference type="Pfam" id="PF02397"/>
    </source>
</evidence>
<dbReference type="Pfam" id="PF02397">
    <property type="entry name" value="Bac_transf"/>
    <property type="match status" value="1"/>
</dbReference>